<feature type="region of interest" description="Disordered" evidence="1">
    <location>
        <begin position="270"/>
        <end position="290"/>
    </location>
</feature>
<proteinExistence type="predicted"/>
<dbReference type="Gene3D" id="2.130.10.10">
    <property type="entry name" value="YVTN repeat-like/Quinoprotein amine dehydrogenase"/>
    <property type="match status" value="2"/>
</dbReference>
<evidence type="ECO:0000256" key="1">
    <source>
        <dbReference type="SAM" id="MobiDB-lite"/>
    </source>
</evidence>
<dbReference type="InterPro" id="IPR036322">
    <property type="entry name" value="WD40_repeat_dom_sf"/>
</dbReference>
<dbReference type="Pfam" id="PF00400">
    <property type="entry name" value="WD40"/>
    <property type="match status" value="3"/>
</dbReference>
<comment type="caution">
    <text evidence="2">The sequence shown here is derived from an EMBL/GenBank/DDBJ whole genome shotgun (WGS) entry which is preliminary data.</text>
</comment>
<dbReference type="PANTHER" id="PTHR13211">
    <property type="entry name" value="TELOMERASE CAJAL BODY PROTEIN 1"/>
    <property type="match status" value="1"/>
</dbReference>
<reference evidence="2" key="1">
    <citation type="journal article" date="2020" name="Fungal Divers.">
        <title>Resolving the Mortierellaceae phylogeny through synthesis of multi-gene phylogenetics and phylogenomics.</title>
        <authorList>
            <person name="Vandepol N."/>
            <person name="Liber J."/>
            <person name="Desiro A."/>
            <person name="Na H."/>
            <person name="Kennedy M."/>
            <person name="Barry K."/>
            <person name="Grigoriev I.V."/>
            <person name="Miller A.N."/>
            <person name="O'Donnell K."/>
            <person name="Stajich J.E."/>
            <person name="Bonito G."/>
        </authorList>
    </citation>
    <scope>NUCLEOTIDE SEQUENCE</scope>
    <source>
        <strain evidence="2">BC1065</strain>
    </source>
</reference>
<name>A0A9P6Q4Y4_9FUNG</name>
<feature type="region of interest" description="Disordered" evidence="1">
    <location>
        <begin position="431"/>
        <end position="450"/>
    </location>
</feature>
<accession>A0A9P6Q4Y4</accession>
<protein>
    <submittedName>
        <fullName evidence="2">Telomerase Cajal body protein 1</fullName>
    </submittedName>
</protein>
<dbReference type="SUPFAM" id="SSF50978">
    <property type="entry name" value="WD40 repeat-like"/>
    <property type="match status" value="1"/>
</dbReference>
<feature type="region of interest" description="Disordered" evidence="1">
    <location>
        <begin position="86"/>
        <end position="105"/>
    </location>
</feature>
<feature type="region of interest" description="Disordered" evidence="1">
    <location>
        <begin position="1"/>
        <end position="22"/>
    </location>
</feature>
<feature type="compositionally biased region" description="Basic and acidic residues" evidence="1">
    <location>
        <begin position="431"/>
        <end position="440"/>
    </location>
</feature>
<dbReference type="EMBL" id="JAAAJB010000334">
    <property type="protein sequence ID" value="KAG0258171.1"/>
    <property type="molecule type" value="Genomic_DNA"/>
</dbReference>
<keyword evidence="3" id="KW-1185">Reference proteome</keyword>
<feature type="region of interest" description="Disordered" evidence="1">
    <location>
        <begin position="491"/>
        <end position="529"/>
    </location>
</feature>
<dbReference type="InterPro" id="IPR001680">
    <property type="entry name" value="WD40_rpt"/>
</dbReference>
<evidence type="ECO:0000313" key="2">
    <source>
        <dbReference type="EMBL" id="KAG0258171.1"/>
    </source>
</evidence>
<sequence>MDLDQVEETLVPQAPTNGQPDDEFTALVQDYMAHAPPAPPVQEDAAMVDLGQDSLDATTNTTDAEWHQTTQSYMVVEYDIESLGASDGATASPTRPSILSSTQDTFNSTVGQARLRIGVKDDGKMTNAHENNFFKSLKWSPDGSCLLSASNDNYLRIFALPSVPENGSVETSSESLLLEAGVVVREGEVIYDMCWYPAMTTQDPASCCFLSSSRDHPVHLWDAYTGEIRCSYTVVDHCEVNKAPTSLCFNLDGSKIYCGLNNMIEIFDTTRPGRDSTKRPTTPTRKSKKGQKGVISCLTFSPDGSGLYAAGSYQRSIGLYDSKTDRLELLLKDRDQYGRKKKYKSTSSPTPLGGITQLQFSPDGQYLYSASRQDPWIRCWDVRNTAEVLFWLERPGVTTNQRIAFDISPDGRYLTTGDAFGGVSFFDLSDPERERQAKSGEEEDDHGGEVASRVRYSFSAHEDIVSAAAFNPVYPILATSSGQRKYRLQNTSLSDTDSDSDYESESENSTRGGKRDQAANDVAKEEEQIDNSLRMWSLPGQQVWYVDGQRWVLPTEHDIEPTSTIMAEESSISVTPGELIVQASHIGGPTSCDGTDPPL</sequence>
<feature type="compositionally biased region" description="Polar residues" evidence="1">
    <location>
        <begin position="89"/>
        <end position="105"/>
    </location>
</feature>
<dbReference type="SMART" id="SM00320">
    <property type="entry name" value="WD40"/>
    <property type="match status" value="6"/>
</dbReference>
<evidence type="ECO:0000313" key="3">
    <source>
        <dbReference type="Proteomes" id="UP000807716"/>
    </source>
</evidence>
<organism evidence="2 3">
    <name type="scientific">Actinomortierella ambigua</name>
    <dbReference type="NCBI Taxonomy" id="1343610"/>
    <lineage>
        <taxon>Eukaryota</taxon>
        <taxon>Fungi</taxon>
        <taxon>Fungi incertae sedis</taxon>
        <taxon>Mucoromycota</taxon>
        <taxon>Mortierellomycotina</taxon>
        <taxon>Mortierellomycetes</taxon>
        <taxon>Mortierellales</taxon>
        <taxon>Mortierellaceae</taxon>
        <taxon>Actinomortierella</taxon>
    </lineage>
</organism>
<dbReference type="AlphaFoldDB" id="A0A9P6Q4Y4"/>
<dbReference type="PANTHER" id="PTHR13211:SF0">
    <property type="entry name" value="TELOMERASE CAJAL BODY PROTEIN 1"/>
    <property type="match status" value="1"/>
</dbReference>
<feature type="compositionally biased region" description="Acidic residues" evidence="1">
    <location>
        <begin position="496"/>
        <end position="506"/>
    </location>
</feature>
<dbReference type="OrthoDB" id="239865at2759"/>
<dbReference type="Proteomes" id="UP000807716">
    <property type="component" value="Unassembled WGS sequence"/>
</dbReference>
<dbReference type="InterPro" id="IPR015943">
    <property type="entry name" value="WD40/YVTN_repeat-like_dom_sf"/>
</dbReference>
<gene>
    <name evidence="2" type="primary">WRAP53</name>
    <name evidence="2" type="ORF">DFQ27_004772</name>
</gene>
<dbReference type="InterPro" id="IPR051150">
    <property type="entry name" value="SWT21/TCAB1_mRNA_Telomere"/>
</dbReference>
<feature type="compositionally biased region" description="Basic and acidic residues" evidence="1">
    <location>
        <begin position="513"/>
        <end position="526"/>
    </location>
</feature>